<dbReference type="PANTHER" id="PTHR11265:SF0">
    <property type="entry name" value="12S RRNA N4-METHYLCYTIDINE METHYLTRANSFERASE"/>
    <property type="match status" value="1"/>
</dbReference>
<feature type="binding site" evidence="6">
    <location>
        <position position="80"/>
    </location>
    <ligand>
        <name>S-adenosyl-L-methionine</name>
        <dbReference type="ChEBI" id="CHEBI:59789"/>
    </ligand>
</feature>
<evidence type="ECO:0000256" key="2">
    <source>
        <dbReference type="ARBA" id="ARBA00022552"/>
    </source>
</evidence>
<evidence type="ECO:0000256" key="4">
    <source>
        <dbReference type="ARBA" id="ARBA00022679"/>
    </source>
</evidence>
<feature type="binding site" evidence="6">
    <location>
        <position position="53"/>
    </location>
    <ligand>
        <name>S-adenosyl-L-methionine</name>
        <dbReference type="ChEBI" id="CHEBI:59789"/>
    </ligand>
</feature>
<dbReference type="PANTHER" id="PTHR11265">
    <property type="entry name" value="S-ADENOSYL-METHYLTRANSFERASE MRAW"/>
    <property type="match status" value="1"/>
</dbReference>
<dbReference type="NCBIfam" id="TIGR00006">
    <property type="entry name" value="16S rRNA (cytosine(1402)-N(4))-methyltransferase RsmH"/>
    <property type="match status" value="1"/>
</dbReference>
<dbReference type="SUPFAM" id="SSF53335">
    <property type="entry name" value="S-adenosyl-L-methionine-dependent methyltransferases"/>
    <property type="match status" value="1"/>
</dbReference>
<dbReference type="PIRSF" id="PIRSF004486">
    <property type="entry name" value="MraW"/>
    <property type="match status" value="1"/>
</dbReference>
<keyword evidence="3 6" id="KW-0489">Methyltransferase</keyword>
<evidence type="ECO:0000256" key="1">
    <source>
        <dbReference type="ARBA" id="ARBA00010396"/>
    </source>
</evidence>
<gene>
    <name evidence="6 7" type="primary">rsmH</name>
    <name evidence="7" type="ORF">PRVXT_001280</name>
</gene>
<dbReference type="SUPFAM" id="SSF81799">
    <property type="entry name" value="Putative methyltransferase TM0872, insert domain"/>
    <property type="match status" value="1"/>
</dbReference>
<comment type="similarity">
    <text evidence="1 6">Belongs to the methyltransferase superfamily. RsmH family.</text>
</comment>
<dbReference type="GO" id="GO:0070475">
    <property type="term" value="P:rRNA base methylation"/>
    <property type="evidence" value="ECO:0007669"/>
    <property type="project" value="UniProtKB-UniRule"/>
</dbReference>
<dbReference type="Gene3D" id="3.40.50.150">
    <property type="entry name" value="Vaccinia Virus protein VP39"/>
    <property type="match status" value="1"/>
</dbReference>
<keyword evidence="6" id="KW-0963">Cytoplasm</keyword>
<evidence type="ECO:0000256" key="6">
    <source>
        <dbReference type="HAMAP-Rule" id="MF_01007"/>
    </source>
</evidence>
<comment type="function">
    <text evidence="6">Specifically methylates the N4 position of cytidine in position 1402 (C1402) of 16S rRNA.</text>
</comment>
<comment type="catalytic activity">
    <reaction evidence="6">
        <text>cytidine(1402) in 16S rRNA + S-adenosyl-L-methionine = N(4)-methylcytidine(1402) in 16S rRNA + S-adenosyl-L-homocysteine + H(+)</text>
        <dbReference type="Rhea" id="RHEA:42928"/>
        <dbReference type="Rhea" id="RHEA-COMP:10286"/>
        <dbReference type="Rhea" id="RHEA-COMP:10287"/>
        <dbReference type="ChEBI" id="CHEBI:15378"/>
        <dbReference type="ChEBI" id="CHEBI:57856"/>
        <dbReference type="ChEBI" id="CHEBI:59789"/>
        <dbReference type="ChEBI" id="CHEBI:74506"/>
        <dbReference type="ChEBI" id="CHEBI:82748"/>
        <dbReference type="EC" id="2.1.1.199"/>
    </reaction>
</comment>
<dbReference type="EMBL" id="CP158367">
    <property type="protein sequence ID" value="XBX76104.1"/>
    <property type="molecule type" value="Genomic_DNA"/>
</dbReference>
<proteinExistence type="inferred from homology"/>
<evidence type="ECO:0000313" key="7">
    <source>
        <dbReference type="EMBL" id="XBX76104.1"/>
    </source>
</evidence>
<dbReference type="AlphaFoldDB" id="A0AAU7VQ87"/>
<reference evidence="7" key="2">
    <citation type="submission" date="2024-06" db="EMBL/GenBank/DDBJ databases">
        <authorList>
            <person name="Petrova K.O."/>
            <person name="Toshchakov S.V."/>
            <person name="Boltjanskaja Y.V."/>
            <person name="Kevbrin V."/>
        </authorList>
    </citation>
    <scope>NUCLEOTIDE SEQUENCE</scope>
    <source>
        <strain evidence="7">Z-910T</strain>
    </source>
</reference>
<comment type="subcellular location">
    <subcellularLocation>
        <location evidence="6">Cytoplasm</location>
    </subcellularLocation>
</comment>
<dbReference type="GO" id="GO:0005737">
    <property type="term" value="C:cytoplasm"/>
    <property type="evidence" value="ECO:0007669"/>
    <property type="project" value="UniProtKB-SubCell"/>
</dbReference>
<reference evidence="7" key="1">
    <citation type="journal article" date="2013" name="Extremophiles">
        <title>Proteinivorax tanatarense gen. nov., sp. nov., an anaerobic, haloalkaliphilic, proteolytic bacterium isolated from a decaying algal bloom, and proposal of Proteinivoraceae fam. nov.</title>
        <authorList>
            <person name="Kevbrin V."/>
            <person name="Boltyanskaya Y."/>
            <person name="Zhilina T."/>
            <person name="Kolganova T."/>
            <person name="Lavrentjeva E."/>
            <person name="Kuznetsov B."/>
        </authorList>
    </citation>
    <scope>NUCLEOTIDE SEQUENCE</scope>
    <source>
        <strain evidence="7">Z-910T</strain>
    </source>
</reference>
<keyword evidence="4 6" id="KW-0808">Transferase</keyword>
<dbReference type="HAMAP" id="MF_01007">
    <property type="entry name" value="16SrRNA_methyltr_H"/>
    <property type="match status" value="1"/>
</dbReference>
<dbReference type="InterPro" id="IPR002903">
    <property type="entry name" value="RsmH"/>
</dbReference>
<dbReference type="InterPro" id="IPR023397">
    <property type="entry name" value="SAM-dep_MeTrfase_MraW_recog"/>
</dbReference>
<feature type="binding site" evidence="6">
    <location>
        <position position="101"/>
    </location>
    <ligand>
        <name>S-adenosyl-L-methionine</name>
        <dbReference type="ChEBI" id="CHEBI:59789"/>
    </ligand>
</feature>
<protein>
    <recommendedName>
        <fullName evidence="6">Ribosomal RNA small subunit methyltransferase H</fullName>
        <ecNumber evidence="6">2.1.1.199</ecNumber>
    </recommendedName>
    <alternativeName>
        <fullName evidence="6">16S rRNA m(4)C1402 methyltransferase</fullName>
    </alternativeName>
    <alternativeName>
        <fullName evidence="6">rRNA (cytosine-N(4)-)-methyltransferase RsmH</fullName>
    </alternativeName>
</protein>
<sequence>MSFEHETVLRDELVENLKIKKDGVYVDCTLGGGGHTYEILKCLDSNGVVIGIDQDQKAIEYNLAQFKEFKNKFLPVKSNFEFVKDKIQELGIDKVDGICYDLGVSSPQLDDGERGFSYNYDAPLDMRMDKANSFNALDVVNNYPEKELASLIRDYGEEKWAKRIANFIIKERPLETTFQLVEVIKKAIPAAARREGPHPAKRTFQAIRIEVNDELGVIKRGIENGLKCLKPGGRMAVITFHSLEDRIVKKIFKKKAQGCICPKDLPICACQNSPSIRIINKKPILPSNVEIQKNHRARSAKLRVVELI</sequence>
<evidence type="ECO:0000256" key="3">
    <source>
        <dbReference type="ARBA" id="ARBA00022603"/>
    </source>
</evidence>
<organism evidence="7">
    <name type="scientific">Proteinivorax tanatarense</name>
    <dbReference type="NCBI Taxonomy" id="1260629"/>
    <lineage>
        <taxon>Bacteria</taxon>
        <taxon>Bacillati</taxon>
        <taxon>Bacillota</taxon>
        <taxon>Clostridia</taxon>
        <taxon>Eubacteriales</taxon>
        <taxon>Proteinivoracaceae</taxon>
        <taxon>Proteinivorax</taxon>
    </lineage>
</organism>
<evidence type="ECO:0000256" key="5">
    <source>
        <dbReference type="ARBA" id="ARBA00022691"/>
    </source>
</evidence>
<dbReference type="Pfam" id="PF01795">
    <property type="entry name" value="Methyltransf_5"/>
    <property type="match status" value="1"/>
</dbReference>
<name>A0AAU7VQ87_9FIRM</name>
<dbReference type="Gene3D" id="1.10.150.170">
    <property type="entry name" value="Putative methyltransferase TM0872, insert domain"/>
    <property type="match status" value="1"/>
</dbReference>
<feature type="binding site" evidence="6">
    <location>
        <begin position="33"/>
        <end position="35"/>
    </location>
    <ligand>
        <name>S-adenosyl-L-methionine</name>
        <dbReference type="ChEBI" id="CHEBI:59789"/>
    </ligand>
</feature>
<accession>A0AAU7VQ87</accession>
<feature type="binding site" evidence="6">
    <location>
        <position position="108"/>
    </location>
    <ligand>
        <name>S-adenosyl-L-methionine</name>
        <dbReference type="ChEBI" id="CHEBI:59789"/>
    </ligand>
</feature>
<dbReference type="EC" id="2.1.1.199" evidence="6"/>
<keyword evidence="2 6" id="KW-0698">rRNA processing</keyword>
<keyword evidence="5 6" id="KW-0949">S-adenosyl-L-methionine</keyword>
<dbReference type="InterPro" id="IPR029063">
    <property type="entry name" value="SAM-dependent_MTases_sf"/>
</dbReference>
<dbReference type="GO" id="GO:0071424">
    <property type="term" value="F:rRNA (cytosine-N4-)-methyltransferase activity"/>
    <property type="evidence" value="ECO:0007669"/>
    <property type="project" value="UniProtKB-UniRule"/>
</dbReference>
<dbReference type="RefSeq" id="WP_350344838.1">
    <property type="nucleotide sequence ID" value="NZ_CP158367.1"/>
</dbReference>